<comment type="subcellular location">
    <subcellularLocation>
        <location evidence="1">Membrane</location>
        <topology evidence="1">Multi-pass membrane protein</topology>
    </subcellularLocation>
</comment>
<name>A0A0T6B645_9SCAR</name>
<keyword evidence="4" id="KW-0472">Membrane</keyword>
<comment type="caution">
    <text evidence="5">The sequence shown here is derived from an EMBL/GenBank/DDBJ whole genome shotgun (WGS) entry which is preliminary data.</text>
</comment>
<evidence type="ECO:0000256" key="4">
    <source>
        <dbReference type="ARBA" id="ARBA00023136"/>
    </source>
</evidence>
<organism evidence="5 6">
    <name type="scientific">Oryctes borbonicus</name>
    <dbReference type="NCBI Taxonomy" id="1629725"/>
    <lineage>
        <taxon>Eukaryota</taxon>
        <taxon>Metazoa</taxon>
        <taxon>Ecdysozoa</taxon>
        <taxon>Arthropoda</taxon>
        <taxon>Hexapoda</taxon>
        <taxon>Insecta</taxon>
        <taxon>Pterygota</taxon>
        <taxon>Neoptera</taxon>
        <taxon>Endopterygota</taxon>
        <taxon>Coleoptera</taxon>
        <taxon>Polyphaga</taxon>
        <taxon>Scarabaeiformia</taxon>
        <taxon>Scarabaeidae</taxon>
        <taxon>Dynastinae</taxon>
        <taxon>Oryctes</taxon>
    </lineage>
</organism>
<dbReference type="Proteomes" id="UP000051574">
    <property type="component" value="Unassembled WGS sequence"/>
</dbReference>
<dbReference type="Gene3D" id="1.50.40.10">
    <property type="entry name" value="Mitochondrial carrier domain"/>
    <property type="match status" value="1"/>
</dbReference>
<evidence type="ECO:0000256" key="2">
    <source>
        <dbReference type="ARBA" id="ARBA00006375"/>
    </source>
</evidence>
<evidence type="ECO:0000256" key="1">
    <source>
        <dbReference type="ARBA" id="ARBA00004141"/>
    </source>
</evidence>
<evidence type="ECO:0000256" key="3">
    <source>
        <dbReference type="ARBA" id="ARBA00022692"/>
    </source>
</evidence>
<evidence type="ECO:0000313" key="5">
    <source>
        <dbReference type="EMBL" id="KRT82844.1"/>
    </source>
</evidence>
<evidence type="ECO:0000313" key="6">
    <source>
        <dbReference type="Proteomes" id="UP000051574"/>
    </source>
</evidence>
<dbReference type="InterPro" id="IPR023395">
    <property type="entry name" value="MCP_dom_sf"/>
</dbReference>
<keyword evidence="3" id="KW-0812">Transmembrane</keyword>
<proteinExistence type="inferred from homology"/>
<sequence>ELNAVTSCSPISHVATSAYAYECENPKKLNGIYQPPIRFSLKIVAGTVGAIVTCPLEVVKTRQQSSKSGFHEPILPQIAQDFRGSKSTTYTTVPVQSRRLWTCSRQCRPQVVALSGYVATKATPSMSILQCLKHIVKNE</sequence>
<dbReference type="EMBL" id="LJIG01009556">
    <property type="protein sequence ID" value="KRT82844.1"/>
    <property type="molecule type" value="Genomic_DNA"/>
</dbReference>
<accession>A0A0T6B645</accession>
<comment type="similarity">
    <text evidence="2">Belongs to the mitochondrial carrier (TC 2.A.29) family.</text>
</comment>
<dbReference type="OrthoDB" id="269120at2759"/>
<dbReference type="GO" id="GO:0016020">
    <property type="term" value="C:membrane"/>
    <property type="evidence" value="ECO:0007669"/>
    <property type="project" value="UniProtKB-SubCell"/>
</dbReference>
<protein>
    <submittedName>
        <fullName evidence="5">Mitochondrial carrier protein</fullName>
    </submittedName>
</protein>
<dbReference type="SUPFAM" id="SSF103506">
    <property type="entry name" value="Mitochondrial carrier"/>
    <property type="match status" value="1"/>
</dbReference>
<dbReference type="Pfam" id="PF00153">
    <property type="entry name" value="Mito_carr"/>
    <property type="match status" value="1"/>
</dbReference>
<reference evidence="5 6" key="1">
    <citation type="submission" date="2015-09" db="EMBL/GenBank/DDBJ databases">
        <title>Draft genome of the scarab beetle Oryctes borbonicus.</title>
        <authorList>
            <person name="Meyer J.M."/>
            <person name="Markov G.V."/>
            <person name="Baskaran P."/>
            <person name="Herrmann M."/>
            <person name="Sommer R.J."/>
            <person name="Roedelsperger C."/>
        </authorList>
    </citation>
    <scope>NUCLEOTIDE SEQUENCE [LARGE SCALE GENOMIC DNA]</scope>
    <source>
        <strain evidence="5">OB123</strain>
        <tissue evidence="5">Whole animal</tissue>
    </source>
</reference>
<feature type="non-terminal residue" evidence="5">
    <location>
        <position position="1"/>
    </location>
</feature>
<gene>
    <name evidence="5" type="ORF">AMK59_4075</name>
</gene>
<feature type="non-terminal residue" evidence="5">
    <location>
        <position position="139"/>
    </location>
</feature>
<dbReference type="InterPro" id="IPR018108">
    <property type="entry name" value="MCP_transmembrane"/>
</dbReference>
<keyword evidence="6" id="KW-1185">Reference proteome</keyword>
<dbReference type="AlphaFoldDB" id="A0A0T6B645"/>